<dbReference type="PROSITE" id="PS01064">
    <property type="entry name" value="PYRIDOX_OXIDASE"/>
    <property type="match status" value="1"/>
</dbReference>
<keyword evidence="13" id="KW-1185">Reference proteome</keyword>
<comment type="pathway">
    <text evidence="7">Cofactor metabolism; pyridoxal 5'-phosphate salvage; pyridoxal 5'-phosphate from pyridoxamine 5'-phosphate: step 1/1.</text>
</comment>
<keyword evidence="5 7" id="KW-0560">Oxidoreductase</keyword>
<dbReference type="GO" id="GO:0010181">
    <property type="term" value="F:FMN binding"/>
    <property type="evidence" value="ECO:0007669"/>
    <property type="project" value="UniProtKB-UniRule"/>
</dbReference>
<dbReference type="InterPro" id="IPR019576">
    <property type="entry name" value="Pyridoxamine_oxidase_dimer_C"/>
</dbReference>
<evidence type="ECO:0000256" key="5">
    <source>
        <dbReference type="ARBA" id="ARBA00023002"/>
    </source>
</evidence>
<dbReference type="PIRSF" id="PIRSF000190">
    <property type="entry name" value="Pyd_amn-ph_oxd"/>
    <property type="match status" value="1"/>
</dbReference>
<feature type="binding site" evidence="7 9">
    <location>
        <position position="100"/>
    </location>
    <ligand>
        <name>FMN</name>
        <dbReference type="ChEBI" id="CHEBI:58210"/>
    </ligand>
</feature>
<feature type="binding site" evidence="7 9">
    <location>
        <position position="189"/>
    </location>
    <ligand>
        <name>FMN</name>
        <dbReference type="ChEBI" id="CHEBI:58210"/>
    </ligand>
</feature>
<reference evidence="12 13" key="1">
    <citation type="submission" date="2016-10" db="EMBL/GenBank/DDBJ databases">
        <title>Genome sequence of Streptomyces gilvigriseus MUSC 26.</title>
        <authorList>
            <person name="Lee L.-H."/>
            <person name="Ser H.-L."/>
        </authorList>
    </citation>
    <scope>NUCLEOTIDE SEQUENCE [LARGE SCALE GENOMIC DNA]</scope>
    <source>
        <strain evidence="12 13">MUSC 26</strain>
    </source>
</reference>
<comment type="function">
    <text evidence="7">Catalyzes the oxidation of either pyridoxine 5'-phosphate (PNP) or pyridoxamine 5'-phosphate (PMP) into pyridoxal 5'-phosphate (PLP).</text>
</comment>
<comment type="caution">
    <text evidence="12">The sequence shown here is derived from an EMBL/GenBank/DDBJ whole genome shotgun (WGS) entry which is preliminary data.</text>
</comment>
<evidence type="ECO:0000256" key="4">
    <source>
        <dbReference type="ARBA" id="ARBA00022643"/>
    </source>
</evidence>
<evidence type="ECO:0000313" key="12">
    <source>
        <dbReference type="EMBL" id="OIV38778.1"/>
    </source>
</evidence>
<feature type="binding site" evidence="7 9">
    <location>
        <begin position="135"/>
        <end position="136"/>
    </location>
    <ligand>
        <name>FMN</name>
        <dbReference type="ChEBI" id="CHEBI:58210"/>
    </ligand>
</feature>
<keyword evidence="4 7" id="KW-0288">FMN</keyword>
<feature type="binding site" evidence="7 9">
    <location>
        <position position="78"/>
    </location>
    <ligand>
        <name>FMN</name>
        <dbReference type="ChEBI" id="CHEBI:58210"/>
    </ligand>
</feature>
<dbReference type="Pfam" id="PF10590">
    <property type="entry name" value="PNP_phzG_C"/>
    <property type="match status" value="1"/>
</dbReference>
<feature type="binding site" evidence="7 8">
    <location>
        <position position="122"/>
    </location>
    <ligand>
        <name>substrate</name>
    </ligand>
</feature>
<comment type="subunit">
    <text evidence="2 7">Homodimer.</text>
</comment>
<dbReference type="Proteomes" id="UP000243342">
    <property type="component" value="Unassembled WGS sequence"/>
</dbReference>
<feature type="binding site" evidence="7 9">
    <location>
        <position position="77"/>
    </location>
    <ligand>
        <name>FMN</name>
        <dbReference type="ChEBI" id="CHEBI:58210"/>
    </ligand>
</feature>
<keyword evidence="3 7" id="KW-0285">Flavoprotein</keyword>
<dbReference type="SUPFAM" id="SSF50475">
    <property type="entry name" value="FMN-binding split barrel"/>
    <property type="match status" value="1"/>
</dbReference>
<dbReference type="PANTHER" id="PTHR10851">
    <property type="entry name" value="PYRIDOXINE-5-PHOSPHATE OXIDASE"/>
    <property type="match status" value="1"/>
</dbReference>
<evidence type="ECO:0000256" key="3">
    <source>
        <dbReference type="ARBA" id="ARBA00022630"/>
    </source>
</evidence>
<feature type="domain" description="Pyridoxamine 5'-phosphate oxidase N-terminal" evidence="10">
    <location>
        <begin position="31"/>
        <end position="152"/>
    </location>
</feature>
<dbReference type="NCBIfam" id="TIGR00558">
    <property type="entry name" value="pdxH"/>
    <property type="match status" value="1"/>
</dbReference>
<dbReference type="GO" id="GO:0004733">
    <property type="term" value="F:pyridoxamine phosphate oxidase activity"/>
    <property type="evidence" value="ECO:0007669"/>
    <property type="project" value="UniProtKB-UniRule"/>
</dbReference>
<evidence type="ECO:0000313" key="13">
    <source>
        <dbReference type="Proteomes" id="UP000243342"/>
    </source>
</evidence>
<feature type="domain" description="Pyridoxine 5'-phosphate oxidase dimerisation C-terminal" evidence="11">
    <location>
        <begin position="166"/>
        <end position="211"/>
    </location>
</feature>
<dbReference type="InterPro" id="IPR019740">
    <property type="entry name" value="Pyridox_Oxase_CS"/>
</dbReference>
<evidence type="ECO:0000259" key="11">
    <source>
        <dbReference type="Pfam" id="PF10590"/>
    </source>
</evidence>
<dbReference type="RefSeq" id="WP_071655252.1">
    <property type="nucleotide sequence ID" value="NZ_MLCF01000012.1"/>
</dbReference>
<feature type="binding site" evidence="7 8">
    <location>
        <position position="61"/>
    </location>
    <ligand>
        <name>substrate</name>
    </ligand>
</feature>
<dbReference type="EMBL" id="MLCF01000012">
    <property type="protein sequence ID" value="OIV38778.1"/>
    <property type="molecule type" value="Genomic_DNA"/>
</dbReference>
<proteinExistence type="inferred from homology"/>
<dbReference type="FunFam" id="2.30.110.10:FF:000020">
    <property type="entry name" value="PNPO isoform 11"/>
    <property type="match status" value="1"/>
</dbReference>
<comment type="similarity">
    <text evidence="1 7">Belongs to the pyridoxamine 5'-phosphate oxidase family.</text>
</comment>
<dbReference type="GO" id="GO:0008615">
    <property type="term" value="P:pyridoxine biosynthetic process"/>
    <property type="evidence" value="ECO:0007669"/>
    <property type="project" value="UniProtKB-UniRule"/>
</dbReference>
<dbReference type="Gene3D" id="2.30.110.10">
    <property type="entry name" value="Electron Transport, Fmn-binding Protein, Chain A"/>
    <property type="match status" value="1"/>
</dbReference>
<dbReference type="NCBIfam" id="NF004231">
    <property type="entry name" value="PRK05679.1"/>
    <property type="match status" value="1"/>
</dbReference>
<feature type="binding site" evidence="7 8">
    <location>
        <position position="126"/>
    </location>
    <ligand>
        <name>substrate</name>
    </ligand>
</feature>
<dbReference type="OrthoDB" id="9780392at2"/>
<dbReference type="Pfam" id="PF01243">
    <property type="entry name" value="PNPOx_N"/>
    <property type="match status" value="1"/>
</dbReference>
<comment type="catalytic activity">
    <reaction evidence="7">
        <text>pyridoxine 5'-phosphate + O2 = pyridoxal 5'-phosphate + H2O2</text>
        <dbReference type="Rhea" id="RHEA:15149"/>
        <dbReference type="ChEBI" id="CHEBI:15379"/>
        <dbReference type="ChEBI" id="CHEBI:16240"/>
        <dbReference type="ChEBI" id="CHEBI:58589"/>
        <dbReference type="ChEBI" id="CHEBI:597326"/>
        <dbReference type="EC" id="1.4.3.5"/>
    </reaction>
</comment>
<dbReference type="EC" id="1.4.3.5" evidence="7"/>
<protein>
    <recommendedName>
        <fullName evidence="7">Pyridoxine/pyridoxamine 5'-phosphate oxidase</fullName>
        <ecNumber evidence="7">1.4.3.5</ecNumber>
    </recommendedName>
    <alternativeName>
        <fullName evidence="7">PNP/PMP oxidase</fullName>
        <shortName evidence="7">PNPOx</shortName>
    </alternativeName>
    <alternativeName>
        <fullName evidence="7">Pyridoxal 5'-phosphate synthase</fullName>
    </alternativeName>
</protein>
<dbReference type="PANTHER" id="PTHR10851:SF0">
    <property type="entry name" value="PYRIDOXINE-5'-PHOSPHATE OXIDASE"/>
    <property type="match status" value="1"/>
</dbReference>
<evidence type="ECO:0000256" key="8">
    <source>
        <dbReference type="PIRSR" id="PIRSR000190-1"/>
    </source>
</evidence>
<evidence type="ECO:0000256" key="9">
    <source>
        <dbReference type="PIRSR" id="PIRSR000190-2"/>
    </source>
</evidence>
<dbReference type="AlphaFoldDB" id="A0A1J7CGI9"/>
<feature type="binding site" evidence="7 8">
    <location>
        <begin position="185"/>
        <end position="187"/>
    </location>
    <ligand>
        <name>substrate</name>
    </ligand>
</feature>
<feature type="binding site" evidence="7 9">
    <location>
        <begin position="71"/>
        <end position="72"/>
    </location>
    <ligand>
        <name>FMN</name>
        <dbReference type="ChEBI" id="CHEBI:58210"/>
    </ligand>
</feature>
<feature type="binding site" evidence="7 9">
    <location>
        <begin position="56"/>
        <end position="61"/>
    </location>
    <ligand>
        <name>FMN</name>
        <dbReference type="ChEBI" id="CHEBI:58210"/>
    </ligand>
</feature>
<name>A0A1J7CGI9_9ACTN</name>
<dbReference type="InterPro" id="IPR012349">
    <property type="entry name" value="Split_barrel_FMN-bd"/>
</dbReference>
<evidence type="ECO:0000256" key="1">
    <source>
        <dbReference type="ARBA" id="ARBA00007301"/>
    </source>
</evidence>
<dbReference type="InterPro" id="IPR000659">
    <property type="entry name" value="Pyridox_Oxase"/>
</dbReference>
<gene>
    <name evidence="7" type="primary">pdxH</name>
    <name evidence="12" type="ORF">BIV57_03995</name>
</gene>
<organism evidence="12 13">
    <name type="scientific">Mangrovactinospora gilvigrisea</name>
    <dbReference type="NCBI Taxonomy" id="1428644"/>
    <lineage>
        <taxon>Bacteria</taxon>
        <taxon>Bacillati</taxon>
        <taxon>Actinomycetota</taxon>
        <taxon>Actinomycetes</taxon>
        <taxon>Kitasatosporales</taxon>
        <taxon>Streptomycetaceae</taxon>
        <taxon>Mangrovactinospora</taxon>
    </lineage>
</organism>
<dbReference type="UniPathway" id="UPA01068">
    <property type="reaction ID" value="UER00304"/>
</dbReference>
<feature type="binding site" evidence="8">
    <location>
        <begin position="2"/>
        <end position="5"/>
    </location>
    <ligand>
        <name>substrate</name>
    </ligand>
</feature>
<evidence type="ECO:0000256" key="7">
    <source>
        <dbReference type="HAMAP-Rule" id="MF_01629"/>
    </source>
</evidence>
<comment type="pathway">
    <text evidence="7">Cofactor metabolism; pyridoxal 5'-phosphate salvage; pyridoxal 5'-phosphate from pyridoxine 5'-phosphate: step 1/1.</text>
</comment>
<feature type="binding site" evidence="7 9">
    <location>
        <position position="179"/>
    </location>
    <ligand>
        <name>FMN</name>
        <dbReference type="ChEBI" id="CHEBI:58210"/>
    </ligand>
</feature>
<evidence type="ECO:0000259" key="10">
    <source>
        <dbReference type="Pfam" id="PF01243"/>
    </source>
</evidence>
<comment type="cofactor">
    <cofactor evidence="7 9">
        <name>FMN</name>
        <dbReference type="ChEBI" id="CHEBI:58210"/>
    </cofactor>
    <text evidence="7 9">Binds 1 FMN per subunit.</text>
</comment>
<sequence>MRRPYRTAGLVESELAPDPFTQFSRWFAAAAADPALPEPNAMVLATADADGRPSARTVLLKAWDLRGFVLFTNYRSRKGTELDANPRASLVFSWHPIARQIVVNGDVTRTSGEETAEYFASRPRGSRLGAWASEQSAPLASREELERRYAELDAAYPGEVPVPPFWGGYRVRPLSVEFWQGRPDRLHDRLVYRRAPDAPDDAPWTLERLNP</sequence>
<evidence type="ECO:0000256" key="2">
    <source>
        <dbReference type="ARBA" id="ARBA00011738"/>
    </source>
</evidence>
<accession>A0A1J7CGI9</accession>
<dbReference type="STRING" id="1428644.BIV57_03995"/>
<evidence type="ECO:0000256" key="6">
    <source>
        <dbReference type="ARBA" id="ARBA00023096"/>
    </source>
</evidence>
<dbReference type="InterPro" id="IPR011576">
    <property type="entry name" value="Pyridox_Oxase_N"/>
</dbReference>
<keyword evidence="6 7" id="KW-0664">Pyridoxine biosynthesis</keyword>
<dbReference type="HAMAP" id="MF_01629">
    <property type="entry name" value="PdxH"/>
    <property type="match status" value="1"/>
</dbReference>
<feature type="binding site" evidence="7 8">
    <location>
        <position position="118"/>
    </location>
    <ligand>
        <name>substrate</name>
    </ligand>
</feature>
<comment type="catalytic activity">
    <reaction evidence="7">
        <text>pyridoxamine 5'-phosphate + O2 + H2O = pyridoxal 5'-phosphate + H2O2 + NH4(+)</text>
        <dbReference type="Rhea" id="RHEA:15817"/>
        <dbReference type="ChEBI" id="CHEBI:15377"/>
        <dbReference type="ChEBI" id="CHEBI:15379"/>
        <dbReference type="ChEBI" id="CHEBI:16240"/>
        <dbReference type="ChEBI" id="CHEBI:28938"/>
        <dbReference type="ChEBI" id="CHEBI:58451"/>
        <dbReference type="ChEBI" id="CHEBI:597326"/>
        <dbReference type="EC" id="1.4.3.5"/>
    </reaction>
</comment>